<dbReference type="Proteomes" id="UP000002696">
    <property type="component" value="Chromosome"/>
</dbReference>
<feature type="domain" description="Response regulatory" evidence="3">
    <location>
        <begin position="4"/>
        <end position="118"/>
    </location>
</feature>
<dbReference type="PANTHER" id="PTHR44591:SF3">
    <property type="entry name" value="RESPONSE REGULATORY DOMAIN-CONTAINING PROTEIN"/>
    <property type="match status" value="1"/>
</dbReference>
<dbReference type="OrthoDB" id="9786548at2"/>
<dbReference type="KEGG" id="bsb:Bresu_1226"/>
<dbReference type="HOGENOM" id="CLU_000445_69_8_5"/>
<dbReference type="BioCyc" id="BSUB633149:G1GM8-1222-MONOMER"/>
<evidence type="ECO:0000256" key="2">
    <source>
        <dbReference type="PROSITE-ProRule" id="PRU00169"/>
    </source>
</evidence>
<dbReference type="STRING" id="633149.Bresu_1226"/>
<evidence type="ECO:0000313" key="5">
    <source>
        <dbReference type="Proteomes" id="UP000002696"/>
    </source>
</evidence>
<dbReference type="InterPro" id="IPR050595">
    <property type="entry name" value="Bact_response_regulator"/>
</dbReference>
<dbReference type="Pfam" id="PF00072">
    <property type="entry name" value="Response_reg"/>
    <property type="match status" value="1"/>
</dbReference>
<dbReference type="GO" id="GO:0000160">
    <property type="term" value="P:phosphorelay signal transduction system"/>
    <property type="evidence" value="ECO:0007669"/>
    <property type="project" value="InterPro"/>
</dbReference>
<dbReference type="eggNOG" id="COG0745">
    <property type="taxonomic scope" value="Bacteria"/>
</dbReference>
<evidence type="ECO:0000256" key="1">
    <source>
        <dbReference type="ARBA" id="ARBA00022553"/>
    </source>
</evidence>
<proteinExistence type="predicted"/>
<dbReference type="PANTHER" id="PTHR44591">
    <property type="entry name" value="STRESS RESPONSE REGULATOR PROTEIN 1"/>
    <property type="match status" value="1"/>
</dbReference>
<organism evidence="4 5">
    <name type="scientific">Brevundimonas subvibrioides (strain ATCC 15264 / DSM 4735 / LMG 14903 / NBRC 16000 / CB 81)</name>
    <name type="common">Caulobacter subvibrioides</name>
    <dbReference type="NCBI Taxonomy" id="633149"/>
    <lineage>
        <taxon>Bacteria</taxon>
        <taxon>Pseudomonadati</taxon>
        <taxon>Pseudomonadota</taxon>
        <taxon>Alphaproteobacteria</taxon>
        <taxon>Caulobacterales</taxon>
        <taxon>Caulobacteraceae</taxon>
        <taxon>Brevundimonas</taxon>
    </lineage>
</organism>
<dbReference type="RefSeq" id="WP_013268641.1">
    <property type="nucleotide sequence ID" value="NC_014375.1"/>
</dbReference>
<dbReference type="InParanoid" id="D9QF53"/>
<dbReference type="InterPro" id="IPR001789">
    <property type="entry name" value="Sig_transdc_resp-reg_receiver"/>
</dbReference>
<dbReference type="SMART" id="SM00448">
    <property type="entry name" value="REC"/>
    <property type="match status" value="1"/>
</dbReference>
<reference evidence="5" key="1">
    <citation type="journal article" date="2011" name="J. Bacteriol.">
        <title>Genome sequences of eight morphologically diverse alphaproteobacteria.</title>
        <authorList>
            <consortium name="US DOE Joint Genome Institute"/>
            <person name="Brown P.J."/>
            <person name="Kysela D.T."/>
            <person name="Buechlein A."/>
            <person name="Hemmerich C."/>
            <person name="Brun Y.V."/>
        </authorList>
    </citation>
    <scope>NUCLEOTIDE SEQUENCE [LARGE SCALE GENOMIC DNA]</scope>
    <source>
        <strain evidence="5">ATCC 15264 / DSM 4735 / LMG 14903 / NBRC 16000 / CB 81</strain>
    </source>
</reference>
<evidence type="ECO:0000313" key="4">
    <source>
        <dbReference type="EMBL" id="ADL00538.1"/>
    </source>
</evidence>
<feature type="modified residue" description="4-aspartylphosphate" evidence="2">
    <location>
        <position position="53"/>
    </location>
</feature>
<dbReference type="EMBL" id="CP002102">
    <property type="protein sequence ID" value="ADL00538.1"/>
    <property type="molecule type" value="Genomic_DNA"/>
</dbReference>
<dbReference type="Gene3D" id="3.40.50.2300">
    <property type="match status" value="1"/>
</dbReference>
<dbReference type="PROSITE" id="PS50110">
    <property type="entry name" value="RESPONSE_REGULATORY"/>
    <property type="match status" value="1"/>
</dbReference>
<sequence length="127" mass="13761">MKTSILVVDDDENIREVIHAILTQAGFQVAVVSSGEAALAMVKRSRFALMLLDVHMPRMGGLDVMAAMRRLVEAPPVLMVSADSQSRTVREAVALGCVGYVAKPFSPGSLVDRVRRALKQPMSPLMI</sequence>
<gene>
    <name evidence="4" type="ordered locus">Bresu_1226</name>
</gene>
<evidence type="ECO:0000259" key="3">
    <source>
        <dbReference type="PROSITE" id="PS50110"/>
    </source>
</evidence>
<dbReference type="AlphaFoldDB" id="D9QF53"/>
<keyword evidence="1 2" id="KW-0597">Phosphoprotein</keyword>
<keyword evidence="5" id="KW-1185">Reference proteome</keyword>
<protein>
    <submittedName>
        <fullName evidence="4">Response regulator receiver protein</fullName>
    </submittedName>
</protein>
<dbReference type="CDD" id="cd00156">
    <property type="entry name" value="REC"/>
    <property type="match status" value="1"/>
</dbReference>
<accession>D9QF53</accession>
<name>D9QF53_BRESC</name>
<dbReference type="SUPFAM" id="SSF52172">
    <property type="entry name" value="CheY-like"/>
    <property type="match status" value="1"/>
</dbReference>
<dbReference type="InterPro" id="IPR011006">
    <property type="entry name" value="CheY-like_superfamily"/>
</dbReference>